<evidence type="ECO:0000259" key="8">
    <source>
        <dbReference type="Pfam" id="PF00133"/>
    </source>
</evidence>
<evidence type="ECO:0000256" key="1">
    <source>
        <dbReference type="ARBA" id="ARBA00013169"/>
    </source>
</evidence>
<evidence type="ECO:0000256" key="5">
    <source>
        <dbReference type="ARBA" id="ARBA00022917"/>
    </source>
</evidence>
<evidence type="ECO:0000256" key="2">
    <source>
        <dbReference type="ARBA" id="ARBA00022598"/>
    </source>
</evidence>
<keyword evidence="5" id="KW-0648">Protein biosynthesis</keyword>
<dbReference type="WBParaSite" id="OFLC_0000857701-mRNA-1">
    <property type="protein sequence ID" value="OFLC_0000857701-mRNA-1"/>
    <property type="gene ID" value="OFLC_0000857701"/>
</dbReference>
<keyword evidence="2" id="KW-0436">Ligase</keyword>
<dbReference type="Pfam" id="PF00133">
    <property type="entry name" value="tRNA-synt_1"/>
    <property type="match status" value="1"/>
</dbReference>
<organism evidence="11">
    <name type="scientific">Onchocerca flexuosa</name>
    <dbReference type="NCBI Taxonomy" id="387005"/>
    <lineage>
        <taxon>Eukaryota</taxon>
        <taxon>Metazoa</taxon>
        <taxon>Ecdysozoa</taxon>
        <taxon>Nematoda</taxon>
        <taxon>Chromadorea</taxon>
        <taxon>Rhabditida</taxon>
        <taxon>Spirurina</taxon>
        <taxon>Spiruromorpha</taxon>
        <taxon>Filarioidea</taxon>
        <taxon>Onchocercidae</taxon>
        <taxon>Onchocerca</taxon>
    </lineage>
</organism>
<dbReference type="InterPro" id="IPR002300">
    <property type="entry name" value="aa-tRNA-synth_Ia"/>
</dbReference>
<dbReference type="SUPFAM" id="SSF52374">
    <property type="entry name" value="Nucleotidylyl transferase"/>
    <property type="match status" value="1"/>
</dbReference>
<evidence type="ECO:0000313" key="11">
    <source>
        <dbReference type="WBParaSite" id="OFLC_0000857701-mRNA-1"/>
    </source>
</evidence>
<dbReference type="EMBL" id="UZAJ01009834">
    <property type="protein sequence ID" value="VDO56367.1"/>
    <property type="molecule type" value="Genomic_DNA"/>
</dbReference>
<evidence type="ECO:0000256" key="3">
    <source>
        <dbReference type="ARBA" id="ARBA00022741"/>
    </source>
</evidence>
<dbReference type="Proteomes" id="UP000267606">
    <property type="component" value="Unassembled WGS sequence"/>
</dbReference>
<reference evidence="11" key="1">
    <citation type="submission" date="2016-06" db="UniProtKB">
        <authorList>
            <consortium name="WormBaseParasite"/>
        </authorList>
    </citation>
    <scope>IDENTIFICATION</scope>
</reference>
<keyword evidence="4" id="KW-0067">ATP-binding</keyword>
<keyword evidence="10" id="KW-1185">Reference proteome</keyword>
<dbReference type="GO" id="GO:0005524">
    <property type="term" value="F:ATP binding"/>
    <property type="evidence" value="ECO:0007669"/>
    <property type="project" value="UniProtKB-KW"/>
</dbReference>
<name>A0A183HM66_9BILA</name>
<dbReference type="PANTHER" id="PTHR11946">
    <property type="entry name" value="VALYL-TRNA SYNTHETASES"/>
    <property type="match status" value="1"/>
</dbReference>
<dbReference type="EC" id="6.1.1.9" evidence="1"/>
<dbReference type="GO" id="GO:0005829">
    <property type="term" value="C:cytosol"/>
    <property type="evidence" value="ECO:0007669"/>
    <property type="project" value="TreeGrafter"/>
</dbReference>
<dbReference type="STRING" id="387005.A0A183HM66"/>
<dbReference type="PANTHER" id="PTHR11946:SF111">
    <property type="entry name" value="VALINE--TRNA LIGASE"/>
    <property type="match status" value="1"/>
</dbReference>
<dbReference type="AlphaFoldDB" id="A0A183HM66"/>
<dbReference type="GO" id="GO:0004832">
    <property type="term" value="F:valine-tRNA ligase activity"/>
    <property type="evidence" value="ECO:0007669"/>
    <property type="project" value="UniProtKB-EC"/>
</dbReference>
<evidence type="ECO:0000313" key="9">
    <source>
        <dbReference type="EMBL" id="VDO56367.1"/>
    </source>
</evidence>
<proteinExistence type="predicted"/>
<feature type="domain" description="Aminoacyl-tRNA synthetase class Ia" evidence="8">
    <location>
        <begin position="1"/>
        <end position="76"/>
    </location>
</feature>
<keyword evidence="6" id="KW-0030">Aminoacyl-tRNA synthetase</keyword>
<dbReference type="GO" id="GO:0006438">
    <property type="term" value="P:valyl-tRNA aminoacylation"/>
    <property type="evidence" value="ECO:0007669"/>
    <property type="project" value="InterPro"/>
</dbReference>
<evidence type="ECO:0000256" key="4">
    <source>
        <dbReference type="ARBA" id="ARBA00022840"/>
    </source>
</evidence>
<gene>
    <name evidence="9" type="ORF">OFLC_LOCUS8583</name>
</gene>
<reference evidence="9 10" key="2">
    <citation type="submission" date="2018-11" db="EMBL/GenBank/DDBJ databases">
        <authorList>
            <consortium name="Pathogen Informatics"/>
        </authorList>
    </citation>
    <scope>NUCLEOTIDE SEQUENCE [LARGE SCALE GENOMIC DNA]</scope>
</reference>
<protein>
    <recommendedName>
        <fullName evidence="1">valine--tRNA ligase</fullName>
        <ecNumber evidence="1">6.1.1.9</ecNumber>
    </recommendedName>
    <alternativeName>
        <fullName evidence="7">Valyl-tRNA synthetase</fullName>
    </alternativeName>
</protein>
<dbReference type="InterPro" id="IPR014729">
    <property type="entry name" value="Rossmann-like_a/b/a_fold"/>
</dbReference>
<sequence>MSKSLGNVIDPMDIVDGISIQKMLERLDKSFLSEIEKKGAADSLRSRFPGGISRHGPDALRFALLRHDVNAMDINIDIVQTAGEGLK</sequence>
<evidence type="ECO:0000313" key="10">
    <source>
        <dbReference type="Proteomes" id="UP000267606"/>
    </source>
</evidence>
<evidence type="ECO:0000256" key="6">
    <source>
        <dbReference type="ARBA" id="ARBA00023146"/>
    </source>
</evidence>
<dbReference type="Gene3D" id="3.40.50.620">
    <property type="entry name" value="HUPs"/>
    <property type="match status" value="1"/>
</dbReference>
<dbReference type="InterPro" id="IPR002303">
    <property type="entry name" value="Valyl-tRNA_ligase"/>
</dbReference>
<accession>A0A183HM66</accession>
<keyword evidence="3" id="KW-0547">Nucleotide-binding</keyword>
<evidence type="ECO:0000256" key="7">
    <source>
        <dbReference type="ARBA" id="ARBA00029936"/>
    </source>
</evidence>